<reference evidence="1 2" key="1">
    <citation type="journal article" date="2011" name="J. Bacteriol.">
        <title>Whole-genome shotgun sequencing of the sulfur-oxidizing chemoautotroph Tetrathiobacter kashmirensis.</title>
        <authorList>
            <person name="Ghosh W."/>
            <person name="George A."/>
            <person name="Agarwal A."/>
            <person name="Raj P."/>
            <person name="Alam M."/>
            <person name="Pyne P."/>
            <person name="Das Gupta S.K."/>
        </authorList>
    </citation>
    <scope>NUCLEOTIDE SEQUENCE [LARGE SCALE GENOMIC DNA]</scope>
    <source>
        <strain evidence="1 2">WT001</strain>
    </source>
</reference>
<dbReference type="Proteomes" id="UP000005267">
    <property type="component" value="Chromosome"/>
</dbReference>
<organism evidence="1 2">
    <name type="scientific">Advenella kashmirensis (strain DSM 17095 / LMG 22695 / WT001)</name>
    <name type="common">Tetrathiobacter kashmirensis</name>
    <dbReference type="NCBI Taxonomy" id="1036672"/>
    <lineage>
        <taxon>Bacteria</taxon>
        <taxon>Pseudomonadati</taxon>
        <taxon>Pseudomonadota</taxon>
        <taxon>Betaproteobacteria</taxon>
        <taxon>Burkholderiales</taxon>
        <taxon>Alcaligenaceae</taxon>
    </lineage>
</organism>
<reference evidence="2" key="2">
    <citation type="journal article" date="2013" name="PLoS ONE">
        <title>Genome implosion elicits host-confinement in Alcaligenaceae: evidence from the comparative genomics of Tetrathiobacter kashmirensis, a pathogen in the making.</title>
        <authorList>
            <person name="Ghosh W."/>
            <person name="Alam M."/>
            <person name="Roy C."/>
            <person name="Pyne P."/>
            <person name="George A."/>
            <person name="Chakraborty R."/>
            <person name="Majumder S."/>
            <person name="Agarwal A."/>
            <person name="Chakraborty S."/>
            <person name="Majumdar S."/>
            <person name="Gupta S.K."/>
        </authorList>
    </citation>
    <scope>NUCLEOTIDE SEQUENCE [LARGE SCALE GENOMIC DNA]</scope>
    <source>
        <strain evidence="2">WT001</strain>
    </source>
</reference>
<dbReference type="HOGENOM" id="CLU_2566207_0_0_4"/>
<dbReference type="KEGG" id="aka:TKWG_20830"/>
<proteinExistence type="predicted"/>
<dbReference type="EMBL" id="CP003555">
    <property type="protein sequence ID" value="AFK63883.1"/>
    <property type="molecule type" value="Genomic_DNA"/>
</dbReference>
<name>I3UFU5_ADVKW</name>
<sequence>MNICCEGKTAEKYDNDWSERMTEKFTQYDPAAVLETYDDIAIFMNDAFDTDDFVYIAKALDIVQRAQSMIRIEESKSLFRE</sequence>
<protein>
    <submittedName>
        <fullName evidence="1">Putative transcriptional regulator</fullName>
    </submittedName>
</protein>
<evidence type="ECO:0000313" key="2">
    <source>
        <dbReference type="Proteomes" id="UP000005267"/>
    </source>
</evidence>
<keyword evidence="2" id="KW-1185">Reference proteome</keyword>
<dbReference type="AlphaFoldDB" id="I3UFU5"/>
<gene>
    <name evidence="1" type="ordered locus">TKWG_20830</name>
</gene>
<accession>I3UFU5</accession>
<evidence type="ECO:0000313" key="1">
    <source>
        <dbReference type="EMBL" id="AFK63883.1"/>
    </source>
</evidence>